<dbReference type="PROSITE" id="PS50021">
    <property type="entry name" value="CH"/>
    <property type="match status" value="1"/>
</dbReference>
<dbReference type="GO" id="GO:0003777">
    <property type="term" value="F:microtubule motor activity"/>
    <property type="evidence" value="ECO:0007669"/>
    <property type="project" value="InterPro"/>
</dbReference>
<organism evidence="3 4">
    <name type="scientific">Hevea brasiliensis</name>
    <name type="common">Para rubber tree</name>
    <name type="synonym">Siphonia brasiliensis</name>
    <dbReference type="NCBI Taxonomy" id="3981"/>
    <lineage>
        <taxon>Eukaryota</taxon>
        <taxon>Viridiplantae</taxon>
        <taxon>Streptophyta</taxon>
        <taxon>Embryophyta</taxon>
        <taxon>Tracheophyta</taxon>
        <taxon>Spermatophyta</taxon>
        <taxon>Magnoliopsida</taxon>
        <taxon>eudicotyledons</taxon>
        <taxon>Gunneridae</taxon>
        <taxon>Pentapetalae</taxon>
        <taxon>rosids</taxon>
        <taxon>fabids</taxon>
        <taxon>Malpighiales</taxon>
        <taxon>Euphorbiaceae</taxon>
        <taxon>Crotonoideae</taxon>
        <taxon>Micrandreae</taxon>
        <taxon>Hevea</taxon>
    </lineage>
</organism>
<evidence type="ECO:0000313" key="3">
    <source>
        <dbReference type="EMBL" id="KAF2324853.1"/>
    </source>
</evidence>
<proteinExistence type="predicted"/>
<dbReference type="PANTHER" id="PTHR47972:SF56">
    <property type="entry name" value="KINESIN MOTOR DOMAIN-CONTAINING PROTEIN"/>
    <property type="match status" value="1"/>
</dbReference>
<dbReference type="InterPro" id="IPR036872">
    <property type="entry name" value="CH_dom_sf"/>
</dbReference>
<dbReference type="GO" id="GO:0015630">
    <property type="term" value="C:microtubule cytoskeleton"/>
    <property type="evidence" value="ECO:0007669"/>
    <property type="project" value="TreeGrafter"/>
</dbReference>
<dbReference type="GO" id="GO:0008017">
    <property type="term" value="F:microtubule binding"/>
    <property type="evidence" value="ECO:0007669"/>
    <property type="project" value="TreeGrafter"/>
</dbReference>
<keyword evidence="1" id="KW-0175">Coiled coil</keyword>
<dbReference type="SMART" id="SM00033">
    <property type="entry name" value="CH"/>
    <property type="match status" value="1"/>
</dbReference>
<dbReference type="SUPFAM" id="SSF47576">
    <property type="entry name" value="Calponin-homology domain, CH-domain"/>
    <property type="match status" value="1"/>
</dbReference>
<dbReference type="Pfam" id="PF00307">
    <property type="entry name" value="CH"/>
    <property type="match status" value="1"/>
</dbReference>
<evidence type="ECO:0000256" key="1">
    <source>
        <dbReference type="SAM" id="Coils"/>
    </source>
</evidence>
<dbReference type="InterPro" id="IPR027640">
    <property type="entry name" value="Kinesin-like_fam"/>
</dbReference>
<dbReference type="AlphaFoldDB" id="A0A6A6NJ21"/>
<protein>
    <recommendedName>
        <fullName evidence="2">Calponin-homology (CH) domain-containing protein</fullName>
    </recommendedName>
</protein>
<gene>
    <name evidence="3" type="ORF">GH714_018059</name>
</gene>
<evidence type="ECO:0000313" key="4">
    <source>
        <dbReference type="Proteomes" id="UP000467840"/>
    </source>
</evidence>
<comment type="caution">
    <text evidence="3">The sequence shown here is derived from an EMBL/GenBank/DDBJ whole genome shotgun (WGS) entry which is preliminary data.</text>
</comment>
<name>A0A6A6NJ21_HEVBR</name>
<dbReference type="Gene3D" id="1.10.418.10">
    <property type="entry name" value="Calponin-like domain"/>
    <property type="match status" value="1"/>
</dbReference>
<reference evidence="3 4" key="1">
    <citation type="journal article" date="2020" name="Mol. Plant">
        <title>The Chromosome-Based Rubber Tree Genome Provides New Insights into Spurge Genome Evolution and Rubber Biosynthesis.</title>
        <authorList>
            <person name="Liu J."/>
            <person name="Shi C."/>
            <person name="Shi C.C."/>
            <person name="Li W."/>
            <person name="Zhang Q.J."/>
            <person name="Zhang Y."/>
            <person name="Li K."/>
            <person name="Lu H.F."/>
            <person name="Shi C."/>
            <person name="Zhu S.T."/>
            <person name="Xiao Z.Y."/>
            <person name="Nan H."/>
            <person name="Yue Y."/>
            <person name="Zhu X.G."/>
            <person name="Wu Y."/>
            <person name="Hong X.N."/>
            <person name="Fan G.Y."/>
            <person name="Tong Y."/>
            <person name="Zhang D."/>
            <person name="Mao C.L."/>
            <person name="Liu Y.L."/>
            <person name="Hao S.J."/>
            <person name="Liu W.Q."/>
            <person name="Lv M.Q."/>
            <person name="Zhang H.B."/>
            <person name="Liu Y."/>
            <person name="Hu-Tang G.R."/>
            <person name="Wang J.P."/>
            <person name="Wang J.H."/>
            <person name="Sun Y.H."/>
            <person name="Ni S.B."/>
            <person name="Chen W.B."/>
            <person name="Zhang X.C."/>
            <person name="Jiao Y.N."/>
            <person name="Eichler E.E."/>
            <person name="Li G.H."/>
            <person name="Liu X."/>
            <person name="Gao L.Z."/>
        </authorList>
    </citation>
    <scope>NUCLEOTIDE SEQUENCE [LARGE SCALE GENOMIC DNA]</scope>
    <source>
        <strain evidence="4">cv. GT1</strain>
        <tissue evidence="3">Leaf</tissue>
    </source>
</reference>
<feature type="domain" description="Calponin-homology (CH)" evidence="2">
    <location>
        <begin position="39"/>
        <end position="145"/>
    </location>
</feature>
<keyword evidence="4" id="KW-1185">Reference proteome</keyword>
<dbReference type="GO" id="GO:0007018">
    <property type="term" value="P:microtubule-based movement"/>
    <property type="evidence" value="ECO:0007669"/>
    <property type="project" value="InterPro"/>
</dbReference>
<dbReference type="EMBL" id="JAAGAX010000001">
    <property type="protein sequence ID" value="KAF2324853.1"/>
    <property type="molecule type" value="Genomic_DNA"/>
</dbReference>
<evidence type="ECO:0000259" key="2">
    <source>
        <dbReference type="PROSITE" id="PS50021"/>
    </source>
</evidence>
<sequence>MNSMADNLIKQYRRNNSSKFSGTSDVFEPTVILSDDTEAKQQIVLIEWMNSILPNLNLPLKASSEELRACLIDGTVLLQILNKLRPSSGGVSNHSTSSDSENVKKFLAAMDDLGISRFELSDLEKGWKSLWSVSSHGITSPQSGEDKLKVLQDSKFQRALRGPVMAETSTALMRHMGHKFHEVFQLKQGRYADLSAAKISEMMKSNSLDNAPTQSLLSVVNGILDESIERQNGEIPHRVACLLRKVVQEIERRISTQAEHIRTQNNLFKSREEKYQSRIRVLEVLASGTGEETLLEKSRMGEKENFEEEDVIKLIKEKEEINRELSTMKQALEGPKECLNLRSLKWMKKGNWRRKM</sequence>
<dbReference type="Proteomes" id="UP000467840">
    <property type="component" value="Chromosome 5"/>
</dbReference>
<feature type="coiled-coil region" evidence="1">
    <location>
        <begin position="304"/>
        <end position="331"/>
    </location>
</feature>
<accession>A0A6A6NJ21</accession>
<dbReference type="PANTHER" id="PTHR47972">
    <property type="entry name" value="KINESIN-LIKE PROTEIN KLP-3"/>
    <property type="match status" value="1"/>
</dbReference>
<dbReference type="InterPro" id="IPR001715">
    <property type="entry name" value="CH_dom"/>
</dbReference>